<dbReference type="Proteomes" id="UP001215598">
    <property type="component" value="Unassembled WGS sequence"/>
</dbReference>
<dbReference type="EMBL" id="JARKIB010000129">
    <property type="protein sequence ID" value="KAJ7735012.1"/>
    <property type="molecule type" value="Genomic_DNA"/>
</dbReference>
<evidence type="ECO:0000313" key="3">
    <source>
        <dbReference type="Proteomes" id="UP001215598"/>
    </source>
</evidence>
<organism evidence="2 3">
    <name type="scientific">Mycena metata</name>
    <dbReference type="NCBI Taxonomy" id="1033252"/>
    <lineage>
        <taxon>Eukaryota</taxon>
        <taxon>Fungi</taxon>
        <taxon>Dikarya</taxon>
        <taxon>Basidiomycota</taxon>
        <taxon>Agaricomycotina</taxon>
        <taxon>Agaricomycetes</taxon>
        <taxon>Agaricomycetidae</taxon>
        <taxon>Agaricales</taxon>
        <taxon>Marasmiineae</taxon>
        <taxon>Mycenaceae</taxon>
        <taxon>Mycena</taxon>
    </lineage>
</organism>
<reference evidence="2" key="1">
    <citation type="submission" date="2023-03" db="EMBL/GenBank/DDBJ databases">
        <title>Massive genome expansion in bonnet fungi (Mycena s.s.) driven by repeated elements and novel gene families across ecological guilds.</title>
        <authorList>
            <consortium name="Lawrence Berkeley National Laboratory"/>
            <person name="Harder C.B."/>
            <person name="Miyauchi S."/>
            <person name="Viragh M."/>
            <person name="Kuo A."/>
            <person name="Thoen E."/>
            <person name="Andreopoulos B."/>
            <person name="Lu D."/>
            <person name="Skrede I."/>
            <person name="Drula E."/>
            <person name="Henrissat B."/>
            <person name="Morin E."/>
            <person name="Kohler A."/>
            <person name="Barry K."/>
            <person name="LaButti K."/>
            <person name="Morin E."/>
            <person name="Salamov A."/>
            <person name="Lipzen A."/>
            <person name="Mereny Z."/>
            <person name="Hegedus B."/>
            <person name="Baldrian P."/>
            <person name="Stursova M."/>
            <person name="Weitz H."/>
            <person name="Taylor A."/>
            <person name="Grigoriev I.V."/>
            <person name="Nagy L.G."/>
            <person name="Martin F."/>
            <person name="Kauserud H."/>
        </authorList>
    </citation>
    <scope>NUCLEOTIDE SEQUENCE</scope>
    <source>
        <strain evidence="2">CBHHK182m</strain>
    </source>
</reference>
<sequence>LNSNEVPLDSEISIVKSTSLRIGARLVDVDEEITRLEHRLEVLKEESRSLAQLRAQNNAIISPLRRIPPEVLAEIFTRTLPPSQSWSGRSGFSSNDTPWVLTHISRHWRAVAISTSLWSL</sequence>
<feature type="non-terminal residue" evidence="2">
    <location>
        <position position="120"/>
    </location>
</feature>
<keyword evidence="1" id="KW-0175">Coiled coil</keyword>
<dbReference type="AlphaFoldDB" id="A0AAD7MWE6"/>
<evidence type="ECO:0000313" key="2">
    <source>
        <dbReference type="EMBL" id="KAJ7735012.1"/>
    </source>
</evidence>
<feature type="non-terminal residue" evidence="2">
    <location>
        <position position="1"/>
    </location>
</feature>
<accession>A0AAD7MWE6</accession>
<evidence type="ECO:0000256" key="1">
    <source>
        <dbReference type="SAM" id="Coils"/>
    </source>
</evidence>
<keyword evidence="3" id="KW-1185">Reference proteome</keyword>
<name>A0AAD7MWE6_9AGAR</name>
<evidence type="ECO:0008006" key="4">
    <source>
        <dbReference type="Google" id="ProtNLM"/>
    </source>
</evidence>
<comment type="caution">
    <text evidence="2">The sequence shown here is derived from an EMBL/GenBank/DDBJ whole genome shotgun (WGS) entry which is preliminary data.</text>
</comment>
<gene>
    <name evidence="2" type="ORF">B0H16DRAFT_1268479</name>
</gene>
<protein>
    <recommendedName>
        <fullName evidence="4">F-box domain-containing protein</fullName>
    </recommendedName>
</protein>
<proteinExistence type="predicted"/>
<feature type="coiled-coil region" evidence="1">
    <location>
        <begin position="26"/>
        <end position="53"/>
    </location>
</feature>